<feature type="compositionally biased region" description="Low complexity" evidence="3">
    <location>
        <begin position="41"/>
        <end position="55"/>
    </location>
</feature>
<feature type="compositionally biased region" description="Acidic residues" evidence="3">
    <location>
        <begin position="26"/>
        <end position="37"/>
    </location>
</feature>
<dbReference type="InterPro" id="IPR051992">
    <property type="entry name" value="OxStress_Response_Reg"/>
</dbReference>
<reference evidence="4" key="2">
    <citation type="journal article" date="2024" name="Plant">
        <title>Genomic evolution and insights into agronomic trait innovations of Sesamum species.</title>
        <authorList>
            <person name="Miao H."/>
            <person name="Wang L."/>
            <person name="Qu L."/>
            <person name="Liu H."/>
            <person name="Sun Y."/>
            <person name="Le M."/>
            <person name="Wang Q."/>
            <person name="Wei S."/>
            <person name="Zheng Y."/>
            <person name="Lin W."/>
            <person name="Duan Y."/>
            <person name="Cao H."/>
            <person name="Xiong S."/>
            <person name="Wang X."/>
            <person name="Wei L."/>
            <person name="Li C."/>
            <person name="Ma Q."/>
            <person name="Ju M."/>
            <person name="Zhao R."/>
            <person name="Li G."/>
            <person name="Mu C."/>
            <person name="Tian Q."/>
            <person name="Mei H."/>
            <person name="Zhang T."/>
            <person name="Gao T."/>
            <person name="Zhang H."/>
        </authorList>
    </citation>
    <scope>NUCLEOTIDE SEQUENCE</scope>
    <source>
        <strain evidence="4">KEN1</strain>
    </source>
</reference>
<reference evidence="4" key="1">
    <citation type="submission" date="2020-06" db="EMBL/GenBank/DDBJ databases">
        <authorList>
            <person name="Li T."/>
            <person name="Hu X."/>
            <person name="Zhang T."/>
            <person name="Song X."/>
            <person name="Zhang H."/>
            <person name="Dai N."/>
            <person name="Sheng W."/>
            <person name="Hou X."/>
            <person name="Wei L."/>
        </authorList>
    </citation>
    <scope>NUCLEOTIDE SEQUENCE</scope>
    <source>
        <strain evidence="4">KEN1</strain>
        <tissue evidence="4">Leaf</tissue>
    </source>
</reference>
<sequence>MDLKESRQVRWADENCESMESSSSIDDSDDQTTELSDDANSSSSPSPSSTSSSPSCGPLYELADLMAQLPIKRGLSKYYDGKSRSFASLASVGSVEDLAKKEISSCYSKRMKSCKSYGANLNHRHKFGPRPTIAKKSLKTPFSPSVPTKGAMVVN</sequence>
<evidence type="ECO:0000256" key="2">
    <source>
        <dbReference type="ARBA" id="ARBA00023242"/>
    </source>
</evidence>
<evidence type="ECO:0000313" key="4">
    <source>
        <dbReference type="EMBL" id="KAL0426960.1"/>
    </source>
</evidence>
<dbReference type="AlphaFoldDB" id="A0AAW2VFD5"/>
<dbReference type="EMBL" id="JACGWN010000010">
    <property type="protein sequence ID" value="KAL0426960.1"/>
    <property type="molecule type" value="Genomic_DNA"/>
</dbReference>
<comment type="caution">
    <text evidence="4">The sequence shown here is derived from an EMBL/GenBank/DDBJ whole genome shotgun (WGS) entry which is preliminary data.</text>
</comment>
<feature type="compositionally biased region" description="Basic and acidic residues" evidence="3">
    <location>
        <begin position="1"/>
        <end position="13"/>
    </location>
</feature>
<comment type="subcellular location">
    <subcellularLocation>
        <location evidence="1">Nucleus</location>
    </subcellularLocation>
</comment>
<dbReference type="PANTHER" id="PTHR33172">
    <property type="entry name" value="OS08G0516900 PROTEIN"/>
    <property type="match status" value="1"/>
</dbReference>
<keyword evidence="2" id="KW-0539">Nucleus</keyword>
<dbReference type="GO" id="GO:0005634">
    <property type="term" value="C:nucleus"/>
    <property type="evidence" value="ECO:0007669"/>
    <property type="project" value="UniProtKB-SubCell"/>
</dbReference>
<dbReference type="GO" id="GO:0006950">
    <property type="term" value="P:response to stress"/>
    <property type="evidence" value="ECO:0007669"/>
    <property type="project" value="UniProtKB-ARBA"/>
</dbReference>
<feature type="region of interest" description="Disordered" evidence="3">
    <location>
        <begin position="1"/>
        <end position="57"/>
    </location>
</feature>
<gene>
    <name evidence="4" type="ORF">Slati_2870800</name>
</gene>
<feature type="region of interest" description="Disordered" evidence="3">
    <location>
        <begin position="125"/>
        <end position="155"/>
    </location>
</feature>
<evidence type="ECO:0000256" key="1">
    <source>
        <dbReference type="ARBA" id="ARBA00004123"/>
    </source>
</evidence>
<proteinExistence type="predicted"/>
<dbReference type="PANTHER" id="PTHR33172:SF104">
    <property type="entry name" value="OS02G0227100 PROTEIN"/>
    <property type="match status" value="1"/>
</dbReference>
<organism evidence="4">
    <name type="scientific">Sesamum latifolium</name>
    <dbReference type="NCBI Taxonomy" id="2727402"/>
    <lineage>
        <taxon>Eukaryota</taxon>
        <taxon>Viridiplantae</taxon>
        <taxon>Streptophyta</taxon>
        <taxon>Embryophyta</taxon>
        <taxon>Tracheophyta</taxon>
        <taxon>Spermatophyta</taxon>
        <taxon>Magnoliopsida</taxon>
        <taxon>eudicotyledons</taxon>
        <taxon>Gunneridae</taxon>
        <taxon>Pentapetalae</taxon>
        <taxon>asterids</taxon>
        <taxon>lamiids</taxon>
        <taxon>Lamiales</taxon>
        <taxon>Pedaliaceae</taxon>
        <taxon>Sesamum</taxon>
    </lineage>
</organism>
<protein>
    <recommendedName>
        <fullName evidence="5">Oxidative stress 3</fullName>
    </recommendedName>
</protein>
<accession>A0AAW2VFD5</accession>
<name>A0AAW2VFD5_9LAMI</name>
<evidence type="ECO:0000256" key="3">
    <source>
        <dbReference type="SAM" id="MobiDB-lite"/>
    </source>
</evidence>
<evidence type="ECO:0008006" key="5">
    <source>
        <dbReference type="Google" id="ProtNLM"/>
    </source>
</evidence>